<dbReference type="InterPro" id="IPR018919">
    <property type="entry name" value="DUF2484"/>
</dbReference>
<protein>
    <submittedName>
        <fullName evidence="2">Uncharacterized protein DUF2484</fullName>
    </submittedName>
</protein>
<keyword evidence="1" id="KW-0472">Membrane</keyword>
<keyword evidence="1" id="KW-0812">Transmembrane</keyword>
<accession>A0A285CP99</accession>
<dbReference type="RefSeq" id="WP_097029797.1">
    <property type="nucleotide sequence ID" value="NZ_OAOQ01000003.1"/>
</dbReference>
<dbReference type="Proteomes" id="UP000219467">
    <property type="component" value="Unassembled WGS sequence"/>
</dbReference>
<proteinExistence type="predicted"/>
<evidence type="ECO:0000313" key="2">
    <source>
        <dbReference type="EMBL" id="SNX69361.1"/>
    </source>
</evidence>
<keyword evidence="3" id="KW-1185">Reference proteome</keyword>
<keyword evidence="1" id="KW-1133">Transmembrane helix</keyword>
<gene>
    <name evidence="2" type="ORF">SAMN05878503_103351</name>
</gene>
<feature type="transmembrane region" description="Helical" evidence="1">
    <location>
        <begin position="44"/>
        <end position="64"/>
    </location>
</feature>
<dbReference type="AlphaFoldDB" id="A0A285CP99"/>
<evidence type="ECO:0000256" key="1">
    <source>
        <dbReference type="SAM" id="Phobius"/>
    </source>
</evidence>
<reference evidence="3" key="1">
    <citation type="submission" date="2017-08" db="EMBL/GenBank/DDBJ databases">
        <authorList>
            <person name="Varghese N."/>
            <person name="Submissions S."/>
        </authorList>
    </citation>
    <scope>NUCLEOTIDE SEQUENCE [LARGE SCALE GENOMIC DNA]</scope>
    <source>
        <strain evidence="3">JA234</strain>
    </source>
</reference>
<evidence type="ECO:0000313" key="3">
    <source>
        <dbReference type="Proteomes" id="UP000219467"/>
    </source>
</evidence>
<organism evidence="2 3">
    <name type="scientific">Cereibacter ovatus</name>
    <dbReference type="NCBI Taxonomy" id="439529"/>
    <lineage>
        <taxon>Bacteria</taxon>
        <taxon>Pseudomonadati</taxon>
        <taxon>Pseudomonadota</taxon>
        <taxon>Alphaproteobacteria</taxon>
        <taxon>Rhodobacterales</taxon>
        <taxon>Paracoccaceae</taxon>
        <taxon>Cereibacter</taxon>
    </lineage>
</organism>
<dbReference type="Pfam" id="PF10658">
    <property type="entry name" value="DUF2484"/>
    <property type="match status" value="1"/>
</dbReference>
<name>A0A285CP99_9RHOB</name>
<sequence>MTTPLLLSCLWVIAAAITALLPMRAQILPGVVLAVLALPLLATLAGAHGAGAAGAGLLAAGSIFRRPLAAALRRGWA</sequence>
<dbReference type="EMBL" id="OAOQ01000003">
    <property type="protein sequence ID" value="SNX69361.1"/>
    <property type="molecule type" value="Genomic_DNA"/>
</dbReference>